<dbReference type="EMBL" id="JAUJSQ010000014">
    <property type="protein sequence ID" value="MDN7935169.1"/>
    <property type="molecule type" value="Genomic_DNA"/>
</dbReference>
<evidence type="ECO:0000259" key="1">
    <source>
        <dbReference type="Pfam" id="PF08765"/>
    </source>
</evidence>
<feature type="domain" description="Mor transcription activator" evidence="1">
    <location>
        <begin position="51"/>
        <end position="124"/>
    </location>
</feature>
<accession>A0ABT8PJ40</accession>
<name>A0ABT8PJ40_9BURK</name>
<protein>
    <submittedName>
        <fullName evidence="2">Mor transcription activator family protein</fullName>
    </submittedName>
</protein>
<proteinExistence type="predicted"/>
<dbReference type="Proteomes" id="UP001171606">
    <property type="component" value="Unassembled WGS sequence"/>
</dbReference>
<sequence length="130" mass="14574">MSPPRTLLDMVAVIGVEATLQLVAHFGGTTLEIPADPFGRGKNAFANLECALGHDAAVKLCKAYAYERVYVSRRAAELRAQRNQKIVREFNAGVSVPELTKRHHLSDRWVWRILKTTSLESQQSQLPLFE</sequence>
<dbReference type="InterPro" id="IPR009057">
    <property type="entry name" value="Homeodomain-like_sf"/>
</dbReference>
<keyword evidence="3" id="KW-1185">Reference proteome</keyword>
<dbReference type="RefSeq" id="WP_226288732.1">
    <property type="nucleotide sequence ID" value="NZ_JAUJSQ010000014.1"/>
</dbReference>
<evidence type="ECO:0000313" key="2">
    <source>
        <dbReference type="EMBL" id="MDN7935169.1"/>
    </source>
</evidence>
<reference evidence="2" key="1">
    <citation type="submission" date="2023-07" db="EMBL/GenBank/DDBJ databases">
        <title>A collection of bacterial strains from the Burkholderia cepacia Research Laboratory and Repository.</title>
        <authorList>
            <person name="Lipuma J."/>
            <person name="Spilker T."/>
            <person name="Caverly L."/>
        </authorList>
    </citation>
    <scope>NUCLEOTIDE SEQUENCE</scope>
    <source>
        <strain evidence="2">AU42020</strain>
    </source>
</reference>
<dbReference type="SUPFAM" id="SSF46689">
    <property type="entry name" value="Homeodomain-like"/>
    <property type="match status" value="1"/>
</dbReference>
<dbReference type="Gene3D" id="1.10.10.60">
    <property type="entry name" value="Homeodomain-like"/>
    <property type="match status" value="1"/>
</dbReference>
<dbReference type="Pfam" id="PF08765">
    <property type="entry name" value="Mor"/>
    <property type="match status" value="1"/>
</dbReference>
<comment type="caution">
    <text evidence="2">The sequence shown here is derived from an EMBL/GenBank/DDBJ whole genome shotgun (WGS) entry which is preliminary data.</text>
</comment>
<evidence type="ECO:0000313" key="3">
    <source>
        <dbReference type="Proteomes" id="UP001171606"/>
    </source>
</evidence>
<dbReference type="InterPro" id="IPR014875">
    <property type="entry name" value="Mor_transcription_activator"/>
</dbReference>
<gene>
    <name evidence="2" type="ORF">QZM52_28250</name>
</gene>
<organism evidence="2 3">
    <name type="scientific">Burkholderia metallica</name>
    <dbReference type="NCBI Taxonomy" id="488729"/>
    <lineage>
        <taxon>Bacteria</taxon>
        <taxon>Pseudomonadati</taxon>
        <taxon>Pseudomonadota</taxon>
        <taxon>Betaproteobacteria</taxon>
        <taxon>Burkholderiales</taxon>
        <taxon>Burkholderiaceae</taxon>
        <taxon>Burkholderia</taxon>
        <taxon>Burkholderia cepacia complex</taxon>
    </lineage>
</organism>